<proteinExistence type="predicted"/>
<evidence type="ECO:0000313" key="2">
    <source>
        <dbReference type="Proteomes" id="UP000789525"/>
    </source>
</evidence>
<accession>A0ACA9P9F4</accession>
<keyword evidence="2" id="KW-1185">Reference proteome</keyword>
<feature type="non-terminal residue" evidence="1">
    <location>
        <position position="100"/>
    </location>
</feature>
<name>A0ACA9P9F4_9GLOM</name>
<protein>
    <submittedName>
        <fullName evidence="1">7855_t:CDS:1</fullName>
    </submittedName>
</protein>
<comment type="caution">
    <text evidence="1">The sequence shown here is derived from an EMBL/GenBank/DDBJ whole genome shotgun (WGS) entry which is preliminary data.</text>
</comment>
<organism evidence="1 2">
    <name type="scientific">Acaulospora colombiana</name>
    <dbReference type="NCBI Taxonomy" id="27376"/>
    <lineage>
        <taxon>Eukaryota</taxon>
        <taxon>Fungi</taxon>
        <taxon>Fungi incertae sedis</taxon>
        <taxon>Mucoromycota</taxon>
        <taxon>Glomeromycotina</taxon>
        <taxon>Glomeromycetes</taxon>
        <taxon>Diversisporales</taxon>
        <taxon>Acaulosporaceae</taxon>
        <taxon>Acaulospora</taxon>
    </lineage>
</organism>
<gene>
    <name evidence="1" type="ORF">ACOLOM_LOCUS10056</name>
</gene>
<sequence>MDSPLTPGEGDDELDRALMQAERARSQASDQVGELQVTLSLRWNVWGLHFYLDSDEERCFIEELPSSTIVEGRKPYSQIKGGELSYVKVIIGLSNGITKI</sequence>
<dbReference type="Proteomes" id="UP000789525">
    <property type="component" value="Unassembled WGS sequence"/>
</dbReference>
<reference evidence="1" key="1">
    <citation type="submission" date="2021-06" db="EMBL/GenBank/DDBJ databases">
        <authorList>
            <person name="Kallberg Y."/>
            <person name="Tangrot J."/>
            <person name="Rosling A."/>
        </authorList>
    </citation>
    <scope>NUCLEOTIDE SEQUENCE</scope>
    <source>
        <strain evidence="1">CL356</strain>
    </source>
</reference>
<evidence type="ECO:0000313" key="1">
    <source>
        <dbReference type="EMBL" id="CAG8696694.1"/>
    </source>
</evidence>
<dbReference type="EMBL" id="CAJVPT010031163">
    <property type="protein sequence ID" value="CAG8696694.1"/>
    <property type="molecule type" value="Genomic_DNA"/>
</dbReference>